<feature type="domain" description="Filamentous haemagglutinin FhaB/tRNA nuclease CdiA-like TPS" evidence="5">
    <location>
        <begin position="57"/>
        <end position="169"/>
    </location>
</feature>
<dbReference type="Pfam" id="PF13018">
    <property type="entry name" value="ESPR"/>
    <property type="match status" value="1"/>
</dbReference>
<dbReference type="PANTHER" id="PTHR12338:SF8">
    <property type="entry name" value="HEME_HEMOPEXIN-BINDING PROTEIN"/>
    <property type="match status" value="1"/>
</dbReference>
<dbReference type="Gene3D" id="2.160.20.110">
    <property type="match status" value="8"/>
</dbReference>
<dbReference type="NCBIfam" id="TIGR01901">
    <property type="entry name" value="adhes_NPXG"/>
    <property type="match status" value="1"/>
</dbReference>
<dbReference type="InterPro" id="IPR012334">
    <property type="entry name" value="Pectin_lyas_fold"/>
</dbReference>
<gene>
    <name evidence="6" type="ORF">GPL32_15270</name>
</gene>
<dbReference type="EMBL" id="JAAEHK010000024">
    <property type="protein sequence ID" value="NDL71864.1"/>
    <property type="molecule type" value="Genomic_DNA"/>
</dbReference>
<dbReference type="OrthoDB" id="218680at2"/>
<dbReference type="InterPro" id="IPR008638">
    <property type="entry name" value="FhaB/CdiA-like_TPS"/>
</dbReference>
<evidence type="ECO:0000256" key="1">
    <source>
        <dbReference type="ARBA" id="ARBA00004613"/>
    </source>
</evidence>
<keyword evidence="4" id="KW-0472">Membrane</keyword>
<dbReference type="InterPro" id="IPR041286">
    <property type="entry name" value="MBG_2"/>
</dbReference>
<dbReference type="SMART" id="SM00912">
    <property type="entry name" value="Haemagg_act"/>
    <property type="match status" value="1"/>
</dbReference>
<feature type="non-terminal residue" evidence="6">
    <location>
        <position position="2725"/>
    </location>
</feature>
<dbReference type="Pfam" id="PF05860">
    <property type="entry name" value="TPS"/>
    <property type="match status" value="1"/>
</dbReference>
<name>A0A7C9JUE1_9GAMM</name>
<dbReference type="Proteomes" id="UP000480312">
    <property type="component" value="Unassembled WGS sequence"/>
</dbReference>
<evidence type="ECO:0000259" key="5">
    <source>
        <dbReference type="SMART" id="SM00912"/>
    </source>
</evidence>
<sequence length="2725" mass="278530">MNRIYRTVWNAAKGQWQVAPENVKRRGKTVSRRSGTVGTVASLAAGSLLLFPLSAFASGLPSGGDIRAGSGSIEQSGHTMQINQNSDRMAIDWDDFSVEEGHRVDFHQPGRDAAALNRVTGDQLSQIRGAINANGQVFLVNPNGIVFSDTAQVDVGGLVASTLDISPEDFMAGDFTFEGASSSAIINQGNIRASNEGYVALIAAEIINRGNISAPRGDVMMGAGSRVTLDMGGPIKIEVEEALLDTYIEQGGAIQADGGRVYLTAKAAGDLAASVINHTGVTQAQTLAENEQGEIWLMGDENHGETQVAGTLDASAPASQNPNGGDGGFIETSAAKVSIMDEAIVTTRADDGNTGEWLIDPQDYTVAATDGDMSGTQLSDSLDNTNVTIESVQGGEDGNGDIFVNDHVHWDSGNQLTLTAERNIEINAEMDASQGGGGKLALEYGQASKDGRVDGEDAIYTVNAPVNLQAGQNFSTQMGSDGDVQEFTVITELGAENNYAGGTLQAIRDNNGNYALGADIDASSTAGWNSDQGWAPITGFEGIFDGLGHDLSGLTINRPGETRVALFGGLGGASRFLNINLVDVSIDGSSGVGSLIGIARQQFVIRNVDLSGSVTAQSDVGGLVGGMLISGDAPAIIEDSSSYTDVTGLGQGNPISDVGGFVGREEQGSIIVRRSSSSGTVTGNSVGGLIGAMNSGEITDSHVTGKVTGQEFAGGLAGRFSGSINRSYATGDVEGTRNVGGLVGSLSGQSSINNAYATGAVSGNTNSENVGGLVGRNTGSINDAYATGAVTGSERVGGLVGFNDNASIDDAYATGAVNGTKEVGGLVGWSSGGQISNVSASGNVDGDEFVGGLVGGKLNDDITNAYATGAVTGENAVGGLVGGNLGGIINAYATGPVTGDNNVGGLLGFSSQGTTENSYAIGQVSGNTNVGGLVGSLGINVTVNNSFYATTDVDGNEINQTNDSGMGEGKNLADMQGDRTFSGWDNSVWAFGSGSNLEGYGVSLPYLRDVTRDSDIPEETTLFADGFGTDTDPYSLTDWHQLQNITHNSDLLSGGKYYVLANDLDTSTEGYTELASASANNGQGWEPINDFSGGLDGLGHNISGLTIDRPSQNIIGLFGVPGASTQLLNLNLIDVNIDGRQQVGSLIGIALQPDLLIRNVHVSGSVTAETDVGGLIGASLVPGDTANIEDSSSSADVTGPLQAALSAVGGLVGRTESAMNIRRSFATGTVSGDRASGLIGSMHSGEITDSYATGNVTGQRIAGGLVGIAYSGTIRRSYATGDVEGIENVGGLVGQNFGEIDSAYAAGAVSGSTTSENVGGLVGVIGSGSIKNAYATGAVNGDDNVGGLVGFSSSTSSDKSITNSYATGAVSGNNDIGGLLGNVGNSDSLTVTSSYYAITDADGNPINDINDSGVGEGETIAALSTAVPFASWDDSVWTIGGAKIEGYGVFRPYLTLTTREEDIPDKTLLFDDGFGTDTAPYSLTDWQQLQNINHNSDVLSGGYHYVLANDLDTSTEGYTALASSTANEGKGWEPIGDLSATFSGTFDGQSNTLSQLNIDRPVQNNVGLFATTNGATIQNVGLKGVSVRGDRNVGGLVGSNEFSSVVNSYSSGSVEGNIRVGGLVGNSSFSSVANSYSSGSVEGNEINAGGLVGFHGNSSEVKNSYATASVIGSNNIGGLAGFNSSSSEVRNSYAIGTINKGESDADNEGGLIGLNQGDVVASFWDTETTGQSNSAGGTGLSTAEMQNPSTFTDAGWDASIWSFGAGAESAGYGLSRPYLTNVTREEDIPSQTTLFADGFGTEDQPFTLTDWQQLQNINHNDDVLTGGYYYALASNLDTNTDGYAELASENANEGEGWEPIGGNFGGELFTGHFDGNNHTISDLTMERNRWDSGLFGAVTDSSITDLTLHNPSVNALGFSYYAGSLAGRIDNTTVDNVAVNGDLAKVSSYVDVGGLVGAADNSTITNSSSTAAVTGDPSSFNAGGLVGSTLNTTLIENSAASGDISGGAHVGGLIGHHRSGGTLQDVASSGDVTIADTASEATRGYAGGLVGRNEGDIENASASGDVAGLVGNTFNSTDYLGMGSFTGDNEGELRNIQASGSVTASNATGNEIEVADGLLGRNTGALYDGLAVTTNTAHWVQHESAIVLADEPGEPADVDSATIRNRLDAGINVNLVTTSDYNKTDTDIVSPSTVDLGNTAEHDAVLNLDAASGISLSSQQALRLGEVAATDAIDIATQTEDLTLTGDITTADTSDQALLLSAGTSESAGTSSGGDIVHHQGDLTTGSGGHVLLYTGSLSGSEAIAALIETGDFRYNSTPSETNFTAPLNAERHLIYREQPEILVSAVGKTVTYGDSVPADYDLKNTRGYVNSDDDSILSGTPQWSVDEALSNAGYQEAGEHRIHYTDGLSNALGYAIVTNEEQTGALTVDPLALTATEIAETESMYGDALVPGDVALKGVLNGDQATAEAAVADVSLSTSNNVNAGTYDQTVDTNSLNGEDAANYALAEFTQPNSAKVTQRALTVTANSATTTYDGTQQDVTGFTAEGLVADETEAALSNVTTSGGSGTDAGSYLHEASGTDNNYALTFNPGELTIDKANATVTANSATTTTYDGTKQSITGFTAEGLVAGETEAVLSNVTTSGGSGTDAGSYLHAIDGTAKNYHLAFNDGQLTIDPRPITVSADDQDKIYGDADPELTWQVTEGNLVGDDSLAGDVTRESGNNV</sequence>
<organism evidence="6 7">
    <name type="scientific">Vreelandella alkaliphila</name>
    <dbReference type="NCBI Taxonomy" id="272774"/>
    <lineage>
        <taxon>Bacteria</taxon>
        <taxon>Pseudomonadati</taxon>
        <taxon>Pseudomonadota</taxon>
        <taxon>Gammaproteobacteria</taxon>
        <taxon>Oceanospirillales</taxon>
        <taxon>Halomonadaceae</taxon>
        <taxon>Vreelandella</taxon>
    </lineage>
</organism>
<evidence type="ECO:0000256" key="2">
    <source>
        <dbReference type="ARBA" id="ARBA00022525"/>
    </source>
</evidence>
<dbReference type="InterPro" id="IPR050909">
    <property type="entry name" value="Bact_Autotransporter_VF"/>
</dbReference>
<dbReference type="SUPFAM" id="SSF51126">
    <property type="entry name" value="Pectin lyase-like"/>
    <property type="match status" value="1"/>
</dbReference>
<evidence type="ECO:0000256" key="4">
    <source>
        <dbReference type="SAM" id="Phobius"/>
    </source>
</evidence>
<dbReference type="Pfam" id="PF18676">
    <property type="entry name" value="MBG_2"/>
    <property type="match status" value="3"/>
</dbReference>
<feature type="transmembrane region" description="Helical" evidence="4">
    <location>
        <begin position="34"/>
        <end position="57"/>
    </location>
</feature>
<reference evidence="6 7" key="1">
    <citation type="submission" date="2020-01" db="EMBL/GenBank/DDBJ databases">
        <title>Whole genome sequencing of Halomonas alkaliphila strain LS44.</title>
        <authorList>
            <person name="Kumar S."/>
            <person name="Paul D."/>
            <person name="Shouche Y."/>
            <person name="Suryavanshi M.V."/>
        </authorList>
    </citation>
    <scope>NUCLEOTIDE SEQUENCE [LARGE SCALE GENOMIC DNA]</scope>
    <source>
        <strain evidence="6 7">LS44</strain>
    </source>
</reference>
<comment type="caution">
    <text evidence="6">The sequence shown here is derived from an EMBL/GenBank/DDBJ whole genome shotgun (WGS) entry which is preliminary data.</text>
</comment>
<evidence type="ECO:0000256" key="3">
    <source>
        <dbReference type="ARBA" id="ARBA00022729"/>
    </source>
</evidence>
<proteinExistence type="predicted"/>
<keyword evidence="4" id="KW-1133">Transmembrane helix</keyword>
<protein>
    <submittedName>
        <fullName evidence="6">Filamentous hemagglutinin N-terminal domain-containing protein</fullName>
    </submittedName>
</protein>
<dbReference type="InterPro" id="IPR011050">
    <property type="entry name" value="Pectin_lyase_fold/virulence"/>
</dbReference>
<keyword evidence="4" id="KW-0812">Transmembrane</keyword>
<evidence type="ECO:0000313" key="6">
    <source>
        <dbReference type="EMBL" id="NDL71864.1"/>
    </source>
</evidence>
<dbReference type="PANTHER" id="PTHR12338">
    <property type="entry name" value="AUTOTRANSPORTER"/>
    <property type="match status" value="1"/>
</dbReference>
<keyword evidence="3" id="KW-0732">Signal</keyword>
<dbReference type="Pfam" id="PF07581">
    <property type="entry name" value="Glug"/>
    <property type="match status" value="9"/>
</dbReference>
<dbReference type="InterPro" id="IPR011493">
    <property type="entry name" value="GLUG"/>
</dbReference>
<comment type="subcellular location">
    <subcellularLocation>
        <location evidence="1">Secreted</location>
    </subcellularLocation>
</comment>
<dbReference type="InterPro" id="IPR024973">
    <property type="entry name" value="ESPR"/>
</dbReference>
<keyword evidence="2" id="KW-0964">Secreted</keyword>
<dbReference type="GO" id="GO:0005576">
    <property type="term" value="C:extracellular region"/>
    <property type="evidence" value="ECO:0007669"/>
    <property type="project" value="UniProtKB-SubCell"/>
</dbReference>
<dbReference type="Gene3D" id="2.160.20.10">
    <property type="entry name" value="Single-stranded right-handed beta-helix, Pectin lyase-like"/>
    <property type="match status" value="1"/>
</dbReference>
<evidence type="ECO:0000313" key="7">
    <source>
        <dbReference type="Proteomes" id="UP000480312"/>
    </source>
</evidence>
<accession>A0A7C9JUE1</accession>
<dbReference type="RefSeq" id="WP_162219715.1">
    <property type="nucleotide sequence ID" value="NZ_JAAEHK010000024.1"/>
</dbReference>